<feature type="domain" description="RING-type" evidence="5">
    <location>
        <begin position="6"/>
        <end position="73"/>
    </location>
</feature>
<sequence>MEELTCPVCCEEYRHERTDAVRGATADGGAGSSCSKKEQDRVPIMLPGCGHTFCRTCLRSITRRTKLECPTCRKLHNGIEVNELPINYALLSMTEKSPGDKITGQLPHEYQEITKCATHNLRLDYWCSECQTTLCSDCLLDSHRSNGHQVSRLTKFIILEKMKMLHMGDELNKNLNDNKALLQLMSLQSIFTLVKLSEMGSEVQKLNDNLNDAIKSVDEHSDIDMIQFNRNAINKIHEQMQSLNKNIHTQCAKNTLGNSETEEEILISEIKTLLCNDSVQESQEKNSNSGKLLKAITNLPVTQLPLEIRAQFEDGRTSKLSVDDSNLYIYCLNNDQKDPNNGYFITVQ</sequence>
<dbReference type="GO" id="GO:0008270">
    <property type="term" value="F:zinc ion binding"/>
    <property type="evidence" value="ECO:0007669"/>
    <property type="project" value="UniProtKB-KW"/>
</dbReference>
<evidence type="ECO:0000313" key="7">
    <source>
        <dbReference type="EMBL" id="CAL4068507.1"/>
    </source>
</evidence>
<dbReference type="InterPro" id="IPR047153">
    <property type="entry name" value="TRIM45/56/19-like"/>
</dbReference>
<dbReference type="AlphaFoldDB" id="A0AAV2Q5H6"/>
<gene>
    <name evidence="7" type="ORF">MNOR_LOCUS7309</name>
</gene>
<dbReference type="SUPFAM" id="SSF57850">
    <property type="entry name" value="RING/U-box"/>
    <property type="match status" value="1"/>
</dbReference>
<dbReference type="PROSITE" id="PS50119">
    <property type="entry name" value="ZF_BBOX"/>
    <property type="match status" value="1"/>
</dbReference>
<dbReference type="PROSITE" id="PS00518">
    <property type="entry name" value="ZF_RING_1"/>
    <property type="match status" value="1"/>
</dbReference>
<reference evidence="7 8" key="1">
    <citation type="submission" date="2024-05" db="EMBL/GenBank/DDBJ databases">
        <authorList>
            <person name="Wallberg A."/>
        </authorList>
    </citation>
    <scope>NUCLEOTIDE SEQUENCE [LARGE SCALE GENOMIC DNA]</scope>
</reference>
<dbReference type="InterPro" id="IPR000315">
    <property type="entry name" value="Znf_B-box"/>
</dbReference>
<dbReference type="InterPro" id="IPR013083">
    <property type="entry name" value="Znf_RING/FYVE/PHD"/>
</dbReference>
<organism evidence="7 8">
    <name type="scientific">Meganyctiphanes norvegica</name>
    <name type="common">Northern krill</name>
    <name type="synonym">Thysanopoda norvegica</name>
    <dbReference type="NCBI Taxonomy" id="48144"/>
    <lineage>
        <taxon>Eukaryota</taxon>
        <taxon>Metazoa</taxon>
        <taxon>Ecdysozoa</taxon>
        <taxon>Arthropoda</taxon>
        <taxon>Crustacea</taxon>
        <taxon>Multicrustacea</taxon>
        <taxon>Malacostraca</taxon>
        <taxon>Eumalacostraca</taxon>
        <taxon>Eucarida</taxon>
        <taxon>Euphausiacea</taxon>
        <taxon>Euphausiidae</taxon>
        <taxon>Meganyctiphanes</taxon>
    </lineage>
</organism>
<dbReference type="EMBL" id="CAXKWB010003181">
    <property type="protein sequence ID" value="CAL4068507.1"/>
    <property type="molecule type" value="Genomic_DNA"/>
</dbReference>
<keyword evidence="1" id="KW-0479">Metal-binding</keyword>
<dbReference type="Gene3D" id="3.30.160.60">
    <property type="entry name" value="Classic Zinc Finger"/>
    <property type="match status" value="1"/>
</dbReference>
<keyword evidence="8" id="KW-1185">Reference proteome</keyword>
<dbReference type="Proteomes" id="UP001497623">
    <property type="component" value="Unassembled WGS sequence"/>
</dbReference>
<proteinExistence type="predicted"/>
<dbReference type="InterPro" id="IPR013087">
    <property type="entry name" value="Znf_C2H2_type"/>
</dbReference>
<dbReference type="GO" id="GO:0061630">
    <property type="term" value="F:ubiquitin protein ligase activity"/>
    <property type="evidence" value="ECO:0007669"/>
    <property type="project" value="TreeGrafter"/>
</dbReference>
<dbReference type="PROSITE" id="PS00028">
    <property type="entry name" value="ZINC_FINGER_C2H2_1"/>
    <property type="match status" value="1"/>
</dbReference>
<evidence type="ECO:0000256" key="3">
    <source>
        <dbReference type="ARBA" id="ARBA00022833"/>
    </source>
</evidence>
<comment type="caution">
    <text evidence="7">The sequence shown here is derived from an EMBL/GenBank/DDBJ whole genome shotgun (WGS) entry which is preliminary data.</text>
</comment>
<feature type="domain" description="B box-type" evidence="6">
    <location>
        <begin position="111"/>
        <end position="153"/>
    </location>
</feature>
<dbReference type="Pfam" id="PF00643">
    <property type="entry name" value="zf-B_box"/>
    <property type="match status" value="1"/>
</dbReference>
<evidence type="ECO:0000256" key="1">
    <source>
        <dbReference type="ARBA" id="ARBA00022723"/>
    </source>
</evidence>
<dbReference type="InterPro" id="IPR017907">
    <property type="entry name" value="Znf_RING_CS"/>
</dbReference>
<dbReference type="PANTHER" id="PTHR25462">
    <property type="entry name" value="BONUS, ISOFORM C-RELATED"/>
    <property type="match status" value="1"/>
</dbReference>
<evidence type="ECO:0000256" key="4">
    <source>
        <dbReference type="PROSITE-ProRule" id="PRU00024"/>
    </source>
</evidence>
<evidence type="ECO:0000259" key="5">
    <source>
        <dbReference type="PROSITE" id="PS50089"/>
    </source>
</evidence>
<dbReference type="InterPro" id="IPR001841">
    <property type="entry name" value="Znf_RING"/>
</dbReference>
<protein>
    <submittedName>
        <fullName evidence="7">Uncharacterized protein</fullName>
    </submittedName>
</protein>
<dbReference type="PROSITE" id="PS50089">
    <property type="entry name" value="ZF_RING_2"/>
    <property type="match status" value="1"/>
</dbReference>
<evidence type="ECO:0000256" key="2">
    <source>
        <dbReference type="ARBA" id="ARBA00022771"/>
    </source>
</evidence>
<evidence type="ECO:0000259" key="6">
    <source>
        <dbReference type="PROSITE" id="PS50119"/>
    </source>
</evidence>
<keyword evidence="3" id="KW-0862">Zinc</keyword>
<keyword evidence="2 4" id="KW-0863">Zinc-finger</keyword>
<name>A0AAV2Q5H6_MEGNR</name>
<dbReference type="SMART" id="SM00184">
    <property type="entry name" value="RING"/>
    <property type="match status" value="1"/>
</dbReference>
<dbReference type="InterPro" id="IPR018957">
    <property type="entry name" value="Znf_C3HC4_RING-type"/>
</dbReference>
<dbReference type="PANTHER" id="PTHR25462:SF291">
    <property type="entry name" value="E3 UBIQUITIN-PROTEIN LIGASE TRIM45"/>
    <property type="match status" value="1"/>
</dbReference>
<dbReference type="SUPFAM" id="SSF57845">
    <property type="entry name" value="B-box zinc-binding domain"/>
    <property type="match status" value="1"/>
</dbReference>
<dbReference type="Pfam" id="PF00097">
    <property type="entry name" value="zf-C3HC4"/>
    <property type="match status" value="1"/>
</dbReference>
<feature type="non-terminal residue" evidence="7">
    <location>
        <position position="348"/>
    </location>
</feature>
<accession>A0AAV2Q5H6</accession>
<dbReference type="Gene3D" id="3.30.40.10">
    <property type="entry name" value="Zinc/RING finger domain, C3HC4 (zinc finger)"/>
    <property type="match status" value="1"/>
</dbReference>
<evidence type="ECO:0000313" key="8">
    <source>
        <dbReference type="Proteomes" id="UP001497623"/>
    </source>
</evidence>